<accession>A0A511FC86</accession>
<reference evidence="3 5" key="2">
    <citation type="submission" date="2020-08" db="EMBL/GenBank/DDBJ databases">
        <title>Sequencing the genomes of 1000 actinobacteria strains.</title>
        <authorList>
            <person name="Klenk H.-P."/>
        </authorList>
    </citation>
    <scope>NUCLEOTIDE SEQUENCE [LARGE SCALE GENOMIC DNA]</scope>
    <source>
        <strain evidence="3 5">DSM 9581</strain>
    </source>
</reference>
<keyword evidence="4" id="KW-1185">Reference proteome</keyword>
<dbReference type="InterPro" id="IPR011437">
    <property type="entry name" value="DUF1540"/>
</dbReference>
<dbReference type="AlphaFoldDB" id="A0A511FC86"/>
<name>A0A511FC86_9CELL</name>
<dbReference type="RefSeq" id="WP_146833187.1">
    <property type="nucleotide sequence ID" value="NZ_BJVQ01000004.1"/>
</dbReference>
<reference evidence="2 4" key="1">
    <citation type="submission" date="2019-07" db="EMBL/GenBank/DDBJ databases">
        <title>Whole genome shotgun sequence of Cellulomonas hominis NBRC 16055.</title>
        <authorList>
            <person name="Hosoyama A."/>
            <person name="Uohara A."/>
            <person name="Ohji S."/>
            <person name="Ichikawa N."/>
        </authorList>
    </citation>
    <scope>NUCLEOTIDE SEQUENCE [LARGE SCALE GENOMIC DNA]</scope>
    <source>
        <strain evidence="2 4">NBRC 16055</strain>
    </source>
</reference>
<sequence length="100" mass="10415">MSTLMDQPPVSECSVDGCSYNHDHACNAAAITVGGTGDAQCFTFIPLSVKGGLDRVVSHVGACQRVDCTHNEHLECAADSVRIGAGHDLADCLTFQPVPA</sequence>
<dbReference type="OrthoDB" id="3213529at2"/>
<comment type="caution">
    <text evidence="2">The sequence shown here is derived from an EMBL/GenBank/DDBJ whole genome shotgun (WGS) entry which is preliminary data.</text>
</comment>
<evidence type="ECO:0000259" key="1">
    <source>
        <dbReference type="Pfam" id="PF07561"/>
    </source>
</evidence>
<feature type="domain" description="DUF1540" evidence="1">
    <location>
        <begin position="63"/>
        <end position="95"/>
    </location>
</feature>
<evidence type="ECO:0000313" key="4">
    <source>
        <dbReference type="Proteomes" id="UP000321723"/>
    </source>
</evidence>
<evidence type="ECO:0000313" key="2">
    <source>
        <dbReference type="EMBL" id="GEL45428.1"/>
    </source>
</evidence>
<evidence type="ECO:0000313" key="3">
    <source>
        <dbReference type="EMBL" id="MBB5473144.1"/>
    </source>
</evidence>
<evidence type="ECO:0000313" key="5">
    <source>
        <dbReference type="Proteomes" id="UP000564629"/>
    </source>
</evidence>
<dbReference type="Proteomes" id="UP000564629">
    <property type="component" value="Unassembled WGS sequence"/>
</dbReference>
<organism evidence="2 4">
    <name type="scientific">Cellulomonas hominis</name>
    <dbReference type="NCBI Taxonomy" id="156981"/>
    <lineage>
        <taxon>Bacteria</taxon>
        <taxon>Bacillati</taxon>
        <taxon>Actinomycetota</taxon>
        <taxon>Actinomycetes</taxon>
        <taxon>Micrococcales</taxon>
        <taxon>Cellulomonadaceae</taxon>
        <taxon>Cellulomonas</taxon>
    </lineage>
</organism>
<dbReference type="EMBL" id="JACHDN010000001">
    <property type="protein sequence ID" value="MBB5473144.1"/>
    <property type="molecule type" value="Genomic_DNA"/>
</dbReference>
<protein>
    <recommendedName>
        <fullName evidence="1">DUF1540 domain-containing protein</fullName>
    </recommendedName>
</protein>
<proteinExistence type="predicted"/>
<dbReference type="Proteomes" id="UP000321723">
    <property type="component" value="Unassembled WGS sequence"/>
</dbReference>
<feature type="domain" description="DUF1540" evidence="1">
    <location>
        <begin position="13"/>
        <end position="43"/>
    </location>
</feature>
<gene>
    <name evidence="2" type="ORF">CHO01_05440</name>
    <name evidence="3" type="ORF">HNR08_001880</name>
</gene>
<dbReference type="EMBL" id="BJVQ01000004">
    <property type="protein sequence ID" value="GEL45428.1"/>
    <property type="molecule type" value="Genomic_DNA"/>
</dbReference>
<dbReference type="Pfam" id="PF07561">
    <property type="entry name" value="DUF1540"/>
    <property type="match status" value="2"/>
</dbReference>